<reference evidence="2" key="1">
    <citation type="journal article" date="2019" name="Int. J. Syst. Evol. Microbiol.">
        <title>The Global Catalogue of Microorganisms (GCM) 10K type strain sequencing project: providing services to taxonomists for standard genome sequencing and annotation.</title>
        <authorList>
            <consortium name="The Broad Institute Genomics Platform"/>
            <consortium name="The Broad Institute Genome Sequencing Center for Infectious Disease"/>
            <person name="Wu L."/>
            <person name="Ma J."/>
        </authorList>
    </citation>
    <scope>NUCLEOTIDE SEQUENCE [LARGE SCALE GENOMIC DNA]</scope>
    <source>
        <strain evidence="2">CGMCC 4.7304</strain>
    </source>
</reference>
<organism evidence="1 2">
    <name type="scientific">Streptomyces gamaensis</name>
    <dbReference type="NCBI Taxonomy" id="1763542"/>
    <lineage>
        <taxon>Bacteria</taxon>
        <taxon>Bacillati</taxon>
        <taxon>Actinomycetota</taxon>
        <taxon>Actinomycetes</taxon>
        <taxon>Kitasatosporales</taxon>
        <taxon>Streptomycetaceae</taxon>
        <taxon>Streptomyces</taxon>
    </lineage>
</organism>
<dbReference type="InterPro" id="IPR001387">
    <property type="entry name" value="Cro/C1-type_HTH"/>
</dbReference>
<gene>
    <name evidence="1" type="ORF">ACFP1Z_09085</name>
</gene>
<sequence>MSDFAACARRALEDRGLTMRGAARALKYDPGYLSRVLNGKQRPSRQLAEALDALVEAGGELAAKAVGIGCGDVRRPREETPGTDIGHIREAVAHFLEHDGRYGGDAVASAATQVWRAGQRELESGTVPERLEREYVAAVAEAAEVAGWLAFDAGRQESSRAGFLEAHLLARHAGDRPMQWFALDMLAMHGIQYGHPRETLRIADEVLTQLRVPPRVALLARVRKGRALALAGSRTGALSELEAARAGLGESLDPRDPPWTWWVDELEVAGHRGEVLLALGDADAAVPELRRALELAAAVRPVGRGVLYYQVALFAAHAKARDWRACEATLAAVQPLLELVSSGRSRRRLWGTVRDIESAPGVPGRLLEASACLCEYVTGGPVPLARRHHAP</sequence>
<dbReference type="Pfam" id="PF13560">
    <property type="entry name" value="HTH_31"/>
    <property type="match status" value="1"/>
</dbReference>
<dbReference type="EMBL" id="JBHSPB010000004">
    <property type="protein sequence ID" value="MFC5720314.1"/>
    <property type="molecule type" value="Genomic_DNA"/>
</dbReference>
<protein>
    <submittedName>
        <fullName evidence="1">Helix-turn-helix domain-containing protein</fullName>
    </submittedName>
</protein>
<comment type="caution">
    <text evidence="1">The sequence shown here is derived from an EMBL/GenBank/DDBJ whole genome shotgun (WGS) entry which is preliminary data.</text>
</comment>
<proteinExistence type="predicted"/>
<name>A0ABW0YUT4_9ACTN</name>
<evidence type="ECO:0000313" key="1">
    <source>
        <dbReference type="EMBL" id="MFC5720314.1"/>
    </source>
</evidence>
<accession>A0ABW0YUT4</accession>
<dbReference type="Gene3D" id="1.10.260.40">
    <property type="entry name" value="lambda repressor-like DNA-binding domains"/>
    <property type="match status" value="1"/>
</dbReference>
<evidence type="ECO:0000313" key="2">
    <source>
        <dbReference type="Proteomes" id="UP001596083"/>
    </source>
</evidence>
<dbReference type="SUPFAM" id="SSF47413">
    <property type="entry name" value="lambda repressor-like DNA-binding domains"/>
    <property type="match status" value="1"/>
</dbReference>
<dbReference type="Gene3D" id="1.25.40.10">
    <property type="entry name" value="Tetratricopeptide repeat domain"/>
    <property type="match status" value="1"/>
</dbReference>
<keyword evidence="2" id="KW-1185">Reference proteome</keyword>
<dbReference type="CDD" id="cd00093">
    <property type="entry name" value="HTH_XRE"/>
    <property type="match status" value="1"/>
</dbReference>
<dbReference type="Proteomes" id="UP001596083">
    <property type="component" value="Unassembled WGS sequence"/>
</dbReference>
<dbReference type="InterPro" id="IPR011990">
    <property type="entry name" value="TPR-like_helical_dom_sf"/>
</dbReference>
<dbReference type="RefSeq" id="WP_390315414.1">
    <property type="nucleotide sequence ID" value="NZ_JBHSPB010000004.1"/>
</dbReference>
<dbReference type="InterPro" id="IPR010982">
    <property type="entry name" value="Lambda_DNA-bd_dom_sf"/>
</dbReference>